<dbReference type="InterPro" id="IPR019826">
    <property type="entry name" value="Carboxylesterase_B_AS"/>
</dbReference>
<evidence type="ECO:0000256" key="3">
    <source>
        <dbReference type="RuleBase" id="RU361235"/>
    </source>
</evidence>
<proteinExistence type="inferred from homology"/>
<keyword evidence="3" id="KW-0732">Signal</keyword>
<dbReference type="InterPro" id="IPR029058">
    <property type="entry name" value="AB_hydrolase_fold"/>
</dbReference>
<evidence type="ECO:0000313" key="5">
    <source>
        <dbReference type="EMBL" id="KAH6688446.1"/>
    </source>
</evidence>
<dbReference type="EMBL" id="JAGSXJ010000009">
    <property type="protein sequence ID" value="KAH6688446.1"/>
    <property type="molecule type" value="Genomic_DNA"/>
</dbReference>
<protein>
    <recommendedName>
        <fullName evidence="3">Carboxylic ester hydrolase</fullName>
        <ecNumber evidence="3">3.1.1.-</ecNumber>
    </recommendedName>
</protein>
<dbReference type="Gene3D" id="3.40.50.1820">
    <property type="entry name" value="alpha/beta hydrolase"/>
    <property type="match status" value="1"/>
</dbReference>
<dbReference type="OrthoDB" id="408631at2759"/>
<gene>
    <name evidence="5" type="ORF">F5X68DRAFT_255374</name>
</gene>
<accession>A0A9P8VDK5</accession>
<feature type="domain" description="Carboxylesterase type B" evidence="4">
    <location>
        <begin position="25"/>
        <end position="524"/>
    </location>
</feature>
<keyword evidence="2 3" id="KW-0378">Hydrolase</keyword>
<name>A0A9P8VDK5_9PEZI</name>
<dbReference type="GO" id="GO:0052689">
    <property type="term" value="F:carboxylic ester hydrolase activity"/>
    <property type="evidence" value="ECO:0007669"/>
    <property type="project" value="TreeGrafter"/>
</dbReference>
<keyword evidence="6" id="KW-1185">Reference proteome</keyword>
<evidence type="ECO:0000259" key="4">
    <source>
        <dbReference type="Pfam" id="PF00135"/>
    </source>
</evidence>
<dbReference type="InterPro" id="IPR019819">
    <property type="entry name" value="Carboxylesterase_B_CS"/>
</dbReference>
<dbReference type="PROSITE" id="PS00941">
    <property type="entry name" value="CARBOXYLESTERASE_B_2"/>
    <property type="match status" value="1"/>
</dbReference>
<sequence>MFSPQLVCLLGLATAAATAPLQDAAPVVHLSLGSYYGISNSSRNVDQFLGIPFAQPPVGDLRFRHPQPITSAWDDVRNATSLQSECYQFSNTSAITGSEDCLTINVVRPAGVVADAKLPVAIWIHGGGLVGGSNSNPVYDLSFFVEESARIGKPVIAAAVNYRLHAFGYLWGSAIEAEGAGNLGFRDQRLALGWVRDNVAAFGGDPEKITIWGQSGGARGVASQLTAFGGRDDNLFRGAIMESATGFHTDFGEVRGSNVTWDGAFASVLERVGCSAADNSLDCLRGVDSTELANVFGQTIFPSWLDIVDGDFIQAPRAQLVREGKFVHVPIINGITTDDGDYFAKRPINTDAEWRQWLREGGAADDTIDELSRLYPDDPAVGLPATFQGRPTGELAEEYGSQWKRAVAFGGDRAMQAPRRAWVHAWAAAGLTAYSYRFNVLSGQRPPIQGVGHSEEVAFVLHNLGLLPSTDPKVVVGAEKFSKLADVMTGQWVNFVTDLDPNDGKSCTRWPAYEVEGGENLLYVLETPSLTTREEDTFRAEEFAYLDIHPCVAIHM</sequence>
<dbReference type="InterPro" id="IPR002018">
    <property type="entry name" value="CarbesteraseB"/>
</dbReference>
<dbReference type="AlphaFoldDB" id="A0A9P8VDK5"/>
<evidence type="ECO:0000256" key="2">
    <source>
        <dbReference type="ARBA" id="ARBA00022801"/>
    </source>
</evidence>
<evidence type="ECO:0000313" key="6">
    <source>
        <dbReference type="Proteomes" id="UP000770015"/>
    </source>
</evidence>
<feature type="signal peptide" evidence="3">
    <location>
        <begin position="1"/>
        <end position="18"/>
    </location>
</feature>
<dbReference type="Pfam" id="PF00135">
    <property type="entry name" value="COesterase"/>
    <property type="match status" value="1"/>
</dbReference>
<dbReference type="PANTHER" id="PTHR43918">
    <property type="entry name" value="ACETYLCHOLINESTERASE"/>
    <property type="match status" value="1"/>
</dbReference>
<dbReference type="PROSITE" id="PS00122">
    <property type="entry name" value="CARBOXYLESTERASE_B_1"/>
    <property type="match status" value="1"/>
</dbReference>
<organism evidence="5 6">
    <name type="scientific">Plectosphaerella plurivora</name>
    <dbReference type="NCBI Taxonomy" id="936078"/>
    <lineage>
        <taxon>Eukaryota</taxon>
        <taxon>Fungi</taxon>
        <taxon>Dikarya</taxon>
        <taxon>Ascomycota</taxon>
        <taxon>Pezizomycotina</taxon>
        <taxon>Sordariomycetes</taxon>
        <taxon>Hypocreomycetidae</taxon>
        <taxon>Glomerellales</taxon>
        <taxon>Plectosphaerellaceae</taxon>
        <taxon>Plectosphaerella</taxon>
    </lineage>
</organism>
<reference evidence="5" key="1">
    <citation type="journal article" date="2021" name="Nat. Commun.">
        <title>Genetic determinants of endophytism in the Arabidopsis root mycobiome.</title>
        <authorList>
            <person name="Mesny F."/>
            <person name="Miyauchi S."/>
            <person name="Thiergart T."/>
            <person name="Pickel B."/>
            <person name="Atanasova L."/>
            <person name="Karlsson M."/>
            <person name="Huettel B."/>
            <person name="Barry K.W."/>
            <person name="Haridas S."/>
            <person name="Chen C."/>
            <person name="Bauer D."/>
            <person name="Andreopoulos W."/>
            <person name="Pangilinan J."/>
            <person name="LaButti K."/>
            <person name="Riley R."/>
            <person name="Lipzen A."/>
            <person name="Clum A."/>
            <person name="Drula E."/>
            <person name="Henrissat B."/>
            <person name="Kohler A."/>
            <person name="Grigoriev I.V."/>
            <person name="Martin F.M."/>
            <person name="Hacquard S."/>
        </authorList>
    </citation>
    <scope>NUCLEOTIDE SEQUENCE</scope>
    <source>
        <strain evidence="5">MPI-SDFR-AT-0117</strain>
    </source>
</reference>
<dbReference type="Proteomes" id="UP000770015">
    <property type="component" value="Unassembled WGS sequence"/>
</dbReference>
<dbReference type="EC" id="3.1.1.-" evidence="3"/>
<evidence type="ECO:0000256" key="1">
    <source>
        <dbReference type="ARBA" id="ARBA00005964"/>
    </source>
</evidence>
<comment type="caution">
    <text evidence="5">The sequence shown here is derived from an EMBL/GenBank/DDBJ whole genome shotgun (WGS) entry which is preliminary data.</text>
</comment>
<dbReference type="PANTHER" id="PTHR43918:SF4">
    <property type="entry name" value="CARBOXYLIC ESTER HYDROLASE"/>
    <property type="match status" value="1"/>
</dbReference>
<feature type="chain" id="PRO_5040546295" description="Carboxylic ester hydrolase" evidence="3">
    <location>
        <begin position="19"/>
        <end position="556"/>
    </location>
</feature>
<dbReference type="InterPro" id="IPR050654">
    <property type="entry name" value="AChE-related_enzymes"/>
</dbReference>
<dbReference type="SUPFAM" id="SSF53474">
    <property type="entry name" value="alpha/beta-Hydrolases"/>
    <property type="match status" value="1"/>
</dbReference>
<comment type="similarity">
    <text evidence="1 3">Belongs to the type-B carboxylesterase/lipase family.</text>
</comment>